<feature type="compositionally biased region" description="Low complexity" evidence="4">
    <location>
        <begin position="44"/>
        <end position="60"/>
    </location>
</feature>
<dbReference type="InterPro" id="IPR051637">
    <property type="entry name" value="Ank_repeat_dom-contain_49"/>
</dbReference>
<feature type="repeat" description="ANK" evidence="3">
    <location>
        <begin position="248"/>
        <end position="280"/>
    </location>
</feature>
<dbReference type="AlphaFoldDB" id="A0AAW2KDC6"/>
<dbReference type="Gene3D" id="1.25.40.20">
    <property type="entry name" value="Ankyrin repeat-containing domain"/>
    <property type="match status" value="2"/>
</dbReference>
<feature type="region of interest" description="Disordered" evidence="4">
    <location>
        <begin position="42"/>
        <end position="85"/>
    </location>
</feature>
<feature type="repeat" description="ANK" evidence="3">
    <location>
        <begin position="215"/>
        <end position="247"/>
    </location>
</feature>
<reference evidence="5" key="2">
    <citation type="journal article" date="2024" name="Plant">
        <title>Genomic evolution and insights into agronomic trait innovations of Sesamum species.</title>
        <authorList>
            <person name="Miao H."/>
            <person name="Wang L."/>
            <person name="Qu L."/>
            <person name="Liu H."/>
            <person name="Sun Y."/>
            <person name="Le M."/>
            <person name="Wang Q."/>
            <person name="Wei S."/>
            <person name="Zheng Y."/>
            <person name="Lin W."/>
            <person name="Duan Y."/>
            <person name="Cao H."/>
            <person name="Xiong S."/>
            <person name="Wang X."/>
            <person name="Wei L."/>
            <person name="Li C."/>
            <person name="Ma Q."/>
            <person name="Ju M."/>
            <person name="Zhao R."/>
            <person name="Li G."/>
            <person name="Mu C."/>
            <person name="Tian Q."/>
            <person name="Mei H."/>
            <person name="Zhang T."/>
            <person name="Gao T."/>
            <person name="Zhang H."/>
        </authorList>
    </citation>
    <scope>NUCLEOTIDE SEQUENCE</scope>
    <source>
        <strain evidence="5">G02</strain>
    </source>
</reference>
<dbReference type="PANTHER" id="PTHR24180">
    <property type="entry name" value="CYCLIN-DEPENDENT KINASE INHIBITOR 2C-RELATED"/>
    <property type="match status" value="1"/>
</dbReference>
<name>A0AAW2KDC6_SESRA</name>
<accession>A0AAW2KDC6</accession>
<evidence type="ECO:0000313" key="5">
    <source>
        <dbReference type="EMBL" id="KAL0303893.1"/>
    </source>
</evidence>
<evidence type="ECO:0000256" key="3">
    <source>
        <dbReference type="PROSITE-ProRule" id="PRU00023"/>
    </source>
</evidence>
<proteinExistence type="predicted"/>
<dbReference type="PRINTS" id="PR01415">
    <property type="entry name" value="ANKYRIN"/>
</dbReference>
<dbReference type="EMBL" id="JACGWJ010000029">
    <property type="protein sequence ID" value="KAL0303893.1"/>
    <property type="molecule type" value="Genomic_DNA"/>
</dbReference>
<comment type="caution">
    <text evidence="5">The sequence shown here is derived from an EMBL/GenBank/DDBJ whole genome shotgun (WGS) entry which is preliminary data.</text>
</comment>
<keyword evidence="1" id="KW-0677">Repeat</keyword>
<dbReference type="PANTHER" id="PTHR24180:SF50">
    <property type="entry name" value="REPEAT RF-LIKE PROTEIN, PUTATIVE-RELATED"/>
    <property type="match status" value="1"/>
</dbReference>
<feature type="compositionally biased region" description="Pro residues" evidence="4">
    <location>
        <begin position="61"/>
        <end position="80"/>
    </location>
</feature>
<dbReference type="SUPFAM" id="SSF48403">
    <property type="entry name" value="Ankyrin repeat"/>
    <property type="match status" value="1"/>
</dbReference>
<dbReference type="SMART" id="SM00248">
    <property type="entry name" value="ANK"/>
    <property type="match status" value="7"/>
</dbReference>
<feature type="repeat" description="ANK" evidence="3">
    <location>
        <begin position="383"/>
        <end position="415"/>
    </location>
</feature>
<evidence type="ECO:0000256" key="2">
    <source>
        <dbReference type="ARBA" id="ARBA00023043"/>
    </source>
</evidence>
<sequence>MERLIELSDHEIRIDFALGCKCRTNIRLKSLISTAPLAFKLQTSSPPSSSSTHPAASSHHSPPPPSKSSSNPVPPPPHFPRSPSDRFLLKTAAAPDLGTDSPESTQSELVNRCHAVGAGDYEAVRSIVKRQRSVVSELPAREAESLYRVAAQFPDVMGLLLEAGLRVDVGRELYDDGKMAAKGWTELHVAAAFDRQEEVERLSKEREAVDCRDKEGRTPLHLAASKGHLGSAKVLVGAGASVDARSKDGRTALYRAAANGDRPIVEMLLGAGADPTIGDVDYCRSAIDVARDKGQSNVSVSVNFIDNVQKDVVKVLERGEAVLHSARRGELEVLESLLEKGATTDFCDQYGLTALHVAAIKGNKDVVMMLVEFGADVERPDTEGHTALHMAVEGGSVETVEVLINRGANMNAKTKKGATPLYISRLMEYEDITQLLIDKGAAL</sequence>
<evidence type="ECO:0000256" key="1">
    <source>
        <dbReference type="ARBA" id="ARBA00022737"/>
    </source>
</evidence>
<dbReference type="PROSITE" id="PS50088">
    <property type="entry name" value="ANK_REPEAT"/>
    <property type="match status" value="5"/>
</dbReference>
<protein>
    <submittedName>
        <fullName evidence="5">Uncharacterized protein</fullName>
    </submittedName>
</protein>
<keyword evidence="2 3" id="KW-0040">ANK repeat</keyword>
<dbReference type="PROSITE" id="PS50297">
    <property type="entry name" value="ANK_REP_REGION"/>
    <property type="match status" value="5"/>
</dbReference>
<reference evidence="5" key="1">
    <citation type="submission" date="2020-06" db="EMBL/GenBank/DDBJ databases">
        <authorList>
            <person name="Li T."/>
            <person name="Hu X."/>
            <person name="Zhang T."/>
            <person name="Song X."/>
            <person name="Zhang H."/>
            <person name="Dai N."/>
            <person name="Sheng W."/>
            <person name="Hou X."/>
            <person name="Wei L."/>
        </authorList>
    </citation>
    <scope>NUCLEOTIDE SEQUENCE</scope>
    <source>
        <strain evidence="5">G02</strain>
        <tissue evidence="5">Leaf</tissue>
    </source>
</reference>
<dbReference type="Pfam" id="PF12796">
    <property type="entry name" value="Ank_2"/>
    <property type="match status" value="2"/>
</dbReference>
<feature type="repeat" description="ANK" evidence="3">
    <location>
        <begin position="350"/>
        <end position="382"/>
    </location>
</feature>
<gene>
    <name evidence="5" type="ORF">Sradi_6257400</name>
</gene>
<organism evidence="5">
    <name type="scientific">Sesamum radiatum</name>
    <name type="common">Black benniseed</name>
    <dbReference type="NCBI Taxonomy" id="300843"/>
    <lineage>
        <taxon>Eukaryota</taxon>
        <taxon>Viridiplantae</taxon>
        <taxon>Streptophyta</taxon>
        <taxon>Embryophyta</taxon>
        <taxon>Tracheophyta</taxon>
        <taxon>Spermatophyta</taxon>
        <taxon>Magnoliopsida</taxon>
        <taxon>eudicotyledons</taxon>
        <taxon>Gunneridae</taxon>
        <taxon>Pentapetalae</taxon>
        <taxon>asterids</taxon>
        <taxon>lamiids</taxon>
        <taxon>Lamiales</taxon>
        <taxon>Pedaliaceae</taxon>
        <taxon>Sesamum</taxon>
    </lineage>
</organism>
<dbReference type="InterPro" id="IPR002110">
    <property type="entry name" value="Ankyrin_rpt"/>
</dbReference>
<dbReference type="InterPro" id="IPR036770">
    <property type="entry name" value="Ankyrin_rpt-contain_sf"/>
</dbReference>
<evidence type="ECO:0000256" key="4">
    <source>
        <dbReference type="SAM" id="MobiDB-lite"/>
    </source>
</evidence>
<feature type="repeat" description="ANK" evidence="3">
    <location>
        <begin position="416"/>
        <end position="443"/>
    </location>
</feature>